<dbReference type="EMBL" id="JAFBIL020000014">
    <property type="protein sequence ID" value="MBZ2210075.1"/>
    <property type="molecule type" value="Genomic_DNA"/>
</dbReference>
<dbReference type="RefSeq" id="WP_223471314.1">
    <property type="nucleotide sequence ID" value="NZ_JAFBIL020000014.1"/>
</dbReference>
<gene>
    <name evidence="1" type="ORF">I4X03_022660</name>
</gene>
<protein>
    <submittedName>
        <fullName evidence="1">Uncharacterized protein</fullName>
    </submittedName>
</protein>
<name>A0ABS7SVY5_9BURK</name>
<dbReference type="Proteomes" id="UP000809349">
    <property type="component" value="Unassembled WGS sequence"/>
</dbReference>
<evidence type="ECO:0000313" key="2">
    <source>
        <dbReference type="Proteomes" id="UP000809349"/>
    </source>
</evidence>
<sequence length="107" mass="12279">MDITHDRLDSFKLAAAKAVLDRVDMASLRQHGISNLQRWRDSGVWCSAYGEWLNLLSDGSDAEIREAMIGESENSNRLRQSPPYTGLLSEPERIRLWREHVGQRLLD</sequence>
<evidence type="ECO:0000313" key="1">
    <source>
        <dbReference type="EMBL" id="MBZ2210075.1"/>
    </source>
</evidence>
<reference evidence="1 2" key="1">
    <citation type="submission" date="2021-08" db="EMBL/GenBank/DDBJ databases">
        <title>Massilia sp. R798.</title>
        <authorList>
            <person name="Baek J.H."/>
            <person name="Jung H.S."/>
            <person name="Kim K.R."/>
            <person name="Jeon C.O."/>
        </authorList>
    </citation>
    <scope>NUCLEOTIDE SEQUENCE [LARGE SCALE GENOMIC DNA]</scope>
    <source>
        <strain evidence="1 2">R798</strain>
    </source>
</reference>
<accession>A0ABS7SVY5</accession>
<organism evidence="1 2">
    <name type="scientific">Massilia soli</name>
    <dbReference type="NCBI Taxonomy" id="2792854"/>
    <lineage>
        <taxon>Bacteria</taxon>
        <taxon>Pseudomonadati</taxon>
        <taxon>Pseudomonadota</taxon>
        <taxon>Betaproteobacteria</taxon>
        <taxon>Burkholderiales</taxon>
        <taxon>Oxalobacteraceae</taxon>
        <taxon>Telluria group</taxon>
        <taxon>Massilia</taxon>
    </lineage>
</organism>
<comment type="caution">
    <text evidence="1">The sequence shown here is derived from an EMBL/GenBank/DDBJ whole genome shotgun (WGS) entry which is preliminary data.</text>
</comment>
<keyword evidence="2" id="KW-1185">Reference proteome</keyword>
<proteinExistence type="predicted"/>